<gene>
    <name evidence="1" type="ORF">J6I44_00090</name>
</gene>
<evidence type="ECO:0000313" key="1">
    <source>
        <dbReference type="EMBL" id="MCW9705224.1"/>
    </source>
</evidence>
<sequence length="163" mass="19100">MSKEKVLDVLDMLPIDYLLLFSEYIMESLSIYDSDIQETWEDEVQRRIDSVHHGSCALIPSEDIHNTLYRLFKDKKTGDTRQQFTNKEPMTLTEVIEEIATYSDTERIKIRTAIQKTLRPPDPEIEQAWAEEADRRLDEIENGEVETIPGDQVIRSIRERLSE</sequence>
<name>A0ABT3PH38_9BACT</name>
<evidence type="ECO:0000313" key="2">
    <source>
        <dbReference type="Proteomes" id="UP001207918"/>
    </source>
</evidence>
<dbReference type="Pfam" id="PF09720">
    <property type="entry name" value="Unstab_antitox"/>
    <property type="match status" value="1"/>
</dbReference>
<proteinExistence type="predicted"/>
<comment type="caution">
    <text evidence="1">The sequence shown here is derived from an EMBL/GenBank/DDBJ whole genome shotgun (WGS) entry which is preliminary data.</text>
</comment>
<reference evidence="1 2" key="1">
    <citation type="submission" date="2021-03" db="EMBL/GenBank/DDBJ databases">
        <title>Aliifodinibius sp. nov., a new bacterium isolated from saline soil.</title>
        <authorList>
            <person name="Galisteo C."/>
            <person name="De La Haba R."/>
            <person name="Sanchez-Porro C."/>
            <person name="Ventosa A."/>
        </authorList>
    </citation>
    <scope>NUCLEOTIDE SEQUENCE [LARGE SCALE GENOMIC DNA]</scope>
    <source>
        <strain evidence="1 2">1BSP15-2V2</strain>
    </source>
</reference>
<dbReference type="RefSeq" id="WP_265763887.1">
    <property type="nucleotide sequence ID" value="NZ_JAGGJA010000001.1"/>
</dbReference>
<dbReference type="Proteomes" id="UP001207918">
    <property type="component" value="Unassembled WGS sequence"/>
</dbReference>
<dbReference type="EMBL" id="JAGGJA010000001">
    <property type="protein sequence ID" value="MCW9705224.1"/>
    <property type="molecule type" value="Genomic_DNA"/>
</dbReference>
<protein>
    <submittedName>
        <fullName evidence="1">Addiction module protein</fullName>
    </submittedName>
</protein>
<dbReference type="InterPro" id="IPR013406">
    <property type="entry name" value="CHP02574_addiction_mod"/>
</dbReference>
<keyword evidence="2" id="KW-1185">Reference proteome</keyword>
<accession>A0ABT3PH38</accession>
<organism evidence="1 2">
    <name type="scientific">Fodinibius salsisoli</name>
    <dbReference type="NCBI Taxonomy" id="2820877"/>
    <lineage>
        <taxon>Bacteria</taxon>
        <taxon>Pseudomonadati</taxon>
        <taxon>Balneolota</taxon>
        <taxon>Balneolia</taxon>
        <taxon>Balneolales</taxon>
        <taxon>Balneolaceae</taxon>
        <taxon>Fodinibius</taxon>
    </lineage>
</organism>